<dbReference type="InterPro" id="IPR017523">
    <property type="entry name" value="Rv3268"/>
</dbReference>
<proteinExistence type="predicted"/>
<reference evidence="1 2" key="1">
    <citation type="submission" date="2014-07" db="EMBL/GenBank/DDBJ databases">
        <title>Complete genome sequence of Corynebacterium atypicum DSM 44849: identifiction of the mycolic acid biosynthesis genes.</title>
        <authorList>
            <person name="Tippelt A."/>
            <person name="Mollmann S."/>
            <person name="Albersmeier A."/>
            <person name="Jaenicke S."/>
            <person name="Ruckert C."/>
            <person name="Tauch A."/>
        </authorList>
    </citation>
    <scope>NUCLEOTIDE SEQUENCE [LARGE SCALE GENOMIC DNA]</scope>
    <source>
        <strain evidence="1 2">R2070</strain>
    </source>
</reference>
<evidence type="ECO:0000313" key="2">
    <source>
        <dbReference type="Proteomes" id="UP000028504"/>
    </source>
</evidence>
<name>A0ABN4DBU6_9CORY</name>
<dbReference type="EMBL" id="CP008944">
    <property type="protein sequence ID" value="AIG63768.1"/>
    <property type="molecule type" value="Genomic_DNA"/>
</dbReference>
<accession>A0ABN4DBU6</accession>
<keyword evidence="2" id="KW-1185">Reference proteome</keyword>
<dbReference type="RefSeq" id="WP_038604648.1">
    <property type="nucleotide sequence ID" value="NZ_CP008944.1"/>
</dbReference>
<sequence length="225" mass="23662">MELFRDLLYQDPATPRLTVYTEATGARMDFSATTLDNWAAKVANMLLEELDLTEDSRLLIDLPVGWQAAAIAFGALAAGVDFSLDPSLSVSDPGDVDVVFCSPERAGDHPGPDLVVVTSDPFGRGVEETGGTLGEGWIDFGLTVRFYGDTFAGSGPALADLVSEAEREELAGARALATGWTNDAGFARQVLAPLAAGGSVVIVAGFATAGRMDHIAEVERVTVRL</sequence>
<evidence type="ECO:0008006" key="3">
    <source>
        <dbReference type="Google" id="ProtNLM"/>
    </source>
</evidence>
<dbReference type="SUPFAM" id="SSF56801">
    <property type="entry name" value="Acetyl-CoA synthetase-like"/>
    <property type="match status" value="1"/>
</dbReference>
<dbReference type="Proteomes" id="UP000028504">
    <property type="component" value="Chromosome"/>
</dbReference>
<organism evidence="1 2">
    <name type="scientific">Corynebacterium atypicum</name>
    <dbReference type="NCBI Taxonomy" id="191610"/>
    <lineage>
        <taxon>Bacteria</taxon>
        <taxon>Bacillati</taxon>
        <taxon>Actinomycetota</taxon>
        <taxon>Actinomycetes</taxon>
        <taxon>Mycobacteriales</taxon>
        <taxon>Corynebacteriaceae</taxon>
        <taxon>Corynebacterium</taxon>
    </lineage>
</organism>
<evidence type="ECO:0000313" key="1">
    <source>
        <dbReference type="EMBL" id="AIG63768.1"/>
    </source>
</evidence>
<gene>
    <name evidence="1" type="ORF">CATYP_02690</name>
</gene>
<protein>
    <recommendedName>
        <fullName evidence="3">TIGR03089 family protein</fullName>
    </recommendedName>
</protein>
<dbReference type="NCBIfam" id="TIGR03089">
    <property type="entry name" value="TIGR03089 family protein"/>
    <property type="match status" value="1"/>
</dbReference>